<evidence type="ECO:0000313" key="3">
    <source>
        <dbReference type="Proteomes" id="UP000468443"/>
    </source>
</evidence>
<comment type="caution">
    <text evidence="2">The sequence shown here is derived from an EMBL/GenBank/DDBJ whole genome shotgun (WGS) entry which is preliminary data.</text>
</comment>
<reference evidence="2 3" key="1">
    <citation type="submission" date="2020-01" db="EMBL/GenBank/DDBJ databases">
        <title>Muriicola jejuensis KCTC 22299.</title>
        <authorList>
            <person name="Wang G."/>
        </authorList>
    </citation>
    <scope>NUCLEOTIDE SEQUENCE [LARGE SCALE GENOMIC DNA]</scope>
    <source>
        <strain evidence="2 3">KCTC 22299</strain>
    </source>
</reference>
<accession>A0A6P0UGV2</accession>
<dbReference type="AlphaFoldDB" id="A0A6P0UGV2"/>
<keyword evidence="3" id="KW-1185">Reference proteome</keyword>
<gene>
    <name evidence="2" type="ORF">GWK09_07730</name>
</gene>
<organism evidence="2 3">
    <name type="scientific">Muriicola jejuensis</name>
    <dbReference type="NCBI Taxonomy" id="504488"/>
    <lineage>
        <taxon>Bacteria</taxon>
        <taxon>Pseudomonadati</taxon>
        <taxon>Bacteroidota</taxon>
        <taxon>Flavobacteriia</taxon>
        <taxon>Flavobacteriales</taxon>
        <taxon>Flavobacteriaceae</taxon>
        <taxon>Muriicola</taxon>
    </lineage>
</organism>
<feature type="transmembrane region" description="Helical" evidence="1">
    <location>
        <begin position="12"/>
        <end position="39"/>
    </location>
</feature>
<evidence type="ECO:0000313" key="2">
    <source>
        <dbReference type="EMBL" id="NER10403.1"/>
    </source>
</evidence>
<feature type="transmembrane region" description="Helical" evidence="1">
    <location>
        <begin position="59"/>
        <end position="85"/>
    </location>
</feature>
<dbReference type="RefSeq" id="WP_163692410.1">
    <property type="nucleotide sequence ID" value="NZ_FXTW01000001.1"/>
</dbReference>
<dbReference type="EMBL" id="JAABOP010000001">
    <property type="protein sequence ID" value="NER10403.1"/>
    <property type="molecule type" value="Genomic_DNA"/>
</dbReference>
<feature type="transmembrane region" description="Helical" evidence="1">
    <location>
        <begin position="106"/>
        <end position="123"/>
    </location>
</feature>
<feature type="transmembrane region" description="Helical" evidence="1">
    <location>
        <begin position="143"/>
        <end position="164"/>
    </location>
</feature>
<keyword evidence="1" id="KW-0472">Membrane</keyword>
<dbReference type="Proteomes" id="UP000468443">
    <property type="component" value="Unassembled WGS sequence"/>
</dbReference>
<keyword evidence="1" id="KW-1133">Transmembrane helix</keyword>
<name>A0A6P0UGV2_9FLAO</name>
<sequence length="178" mass="20583">MSNTTNLIFTGLKIVSWIIFIGLCIDAGGLIINFIFGLINPELVGSLYQKLDLRALQEQNLWVFFGMYAFVLFVAILKAHLFYIVVRLIQKVDLTRPFNSYVSKQITRISYYVLSIGLISHIARQTSRNLEWYGYELDKLGQFWVDSQAYILMASILYLIAFIFKKGMELQMENDLTV</sequence>
<proteinExistence type="predicted"/>
<evidence type="ECO:0000256" key="1">
    <source>
        <dbReference type="SAM" id="Phobius"/>
    </source>
</evidence>
<protein>
    <submittedName>
        <fullName evidence="2">DUF2975 domain-containing protein</fullName>
    </submittedName>
</protein>
<keyword evidence="1" id="KW-0812">Transmembrane</keyword>